<gene>
    <name evidence="1" type="ORF">CTRU02_203897</name>
</gene>
<comment type="caution">
    <text evidence="1">The sequence shown here is derived from an EMBL/GenBank/DDBJ whole genome shotgun (WGS) entry which is preliminary data.</text>
</comment>
<dbReference type="EMBL" id="VUJX02000002">
    <property type="protein sequence ID" value="KAL0941134.1"/>
    <property type="molecule type" value="Genomic_DNA"/>
</dbReference>
<proteinExistence type="predicted"/>
<organism evidence="1 2">
    <name type="scientific">Colletotrichum truncatum</name>
    <name type="common">Anthracnose fungus</name>
    <name type="synonym">Colletotrichum capsici</name>
    <dbReference type="NCBI Taxonomy" id="5467"/>
    <lineage>
        <taxon>Eukaryota</taxon>
        <taxon>Fungi</taxon>
        <taxon>Dikarya</taxon>
        <taxon>Ascomycota</taxon>
        <taxon>Pezizomycotina</taxon>
        <taxon>Sordariomycetes</taxon>
        <taxon>Hypocreomycetidae</taxon>
        <taxon>Glomerellales</taxon>
        <taxon>Glomerellaceae</taxon>
        <taxon>Colletotrichum</taxon>
        <taxon>Colletotrichum truncatum species complex</taxon>
    </lineage>
</organism>
<protein>
    <submittedName>
        <fullName evidence="1">Uncharacterized protein</fullName>
    </submittedName>
</protein>
<reference evidence="1 2" key="1">
    <citation type="journal article" date="2020" name="Phytopathology">
        <title>Genome Sequence Resources of Colletotrichum truncatum, C. plurivorum, C. musicola, and C. sojae: Four Species Pathogenic to Soybean (Glycine max).</title>
        <authorList>
            <person name="Rogerio F."/>
            <person name="Boufleur T.R."/>
            <person name="Ciampi-Guillardi M."/>
            <person name="Sukno S.A."/>
            <person name="Thon M.R."/>
            <person name="Massola Junior N.S."/>
            <person name="Baroncelli R."/>
        </authorList>
    </citation>
    <scope>NUCLEOTIDE SEQUENCE [LARGE SCALE GENOMIC DNA]</scope>
    <source>
        <strain evidence="1 2">CMES1059</strain>
    </source>
</reference>
<keyword evidence="2" id="KW-1185">Reference proteome</keyword>
<evidence type="ECO:0000313" key="1">
    <source>
        <dbReference type="EMBL" id="KAL0941134.1"/>
    </source>
</evidence>
<dbReference type="Proteomes" id="UP000805649">
    <property type="component" value="Unassembled WGS sequence"/>
</dbReference>
<accession>A0ACC3ZAL6</accession>
<name>A0ACC3ZAL6_COLTU</name>
<evidence type="ECO:0000313" key="2">
    <source>
        <dbReference type="Proteomes" id="UP000805649"/>
    </source>
</evidence>
<sequence>MTSRRFYFDASSDPRHQYVHLKRTRSHHRHGRHHYDRCCRDDCCHIGKDEWNDLVERERKLREDNECLARENNQLKCDFQAAETEARRLAGIVPVIHAQNKALKEENAALRCSIENAGGNAGKYQREVERLRHKLHRIERERDALIIRVKELSRHCGPDRAEDLRRIIITLERKFDVVDDHNKRLRRDIEDQRCIIREQDERLSVYERILRRHGLIRCN</sequence>